<evidence type="ECO:0000313" key="2">
    <source>
        <dbReference type="EMBL" id="MCQ8182206.1"/>
    </source>
</evidence>
<dbReference type="Pfam" id="PF09339">
    <property type="entry name" value="HTH_IclR"/>
    <property type="match status" value="1"/>
</dbReference>
<dbReference type="Gene3D" id="1.10.10.10">
    <property type="entry name" value="Winged helix-like DNA-binding domain superfamily/Winged helix DNA-binding domain"/>
    <property type="match status" value="1"/>
</dbReference>
<dbReference type="Proteomes" id="UP001524569">
    <property type="component" value="Unassembled WGS sequence"/>
</dbReference>
<name>A0ABT1UIZ0_9GAMM</name>
<sequence>MANTNQPRMSNSAVKVFKVLDVLNRNYFHGYTPTEIAEETGFNLSAINSYVNTLIEAGYAERIQETGRIRPGLSKFARIAVQILNAMQTAEQQVAGLKQRMNRG</sequence>
<dbReference type="SUPFAM" id="SSF46785">
    <property type="entry name" value="Winged helix' DNA-binding domain"/>
    <property type="match status" value="1"/>
</dbReference>
<dbReference type="InterPro" id="IPR005471">
    <property type="entry name" value="Tscrpt_reg_IclR_N"/>
</dbReference>
<dbReference type="InterPro" id="IPR036390">
    <property type="entry name" value="WH_DNA-bd_sf"/>
</dbReference>
<dbReference type="EMBL" id="JANIBM010000017">
    <property type="protein sequence ID" value="MCQ8182206.1"/>
    <property type="molecule type" value="Genomic_DNA"/>
</dbReference>
<evidence type="ECO:0000313" key="3">
    <source>
        <dbReference type="Proteomes" id="UP001524569"/>
    </source>
</evidence>
<proteinExistence type="predicted"/>
<keyword evidence="3" id="KW-1185">Reference proteome</keyword>
<organism evidence="2 3">
    <name type="scientific">Methylomonas aurea</name>
    <dbReference type="NCBI Taxonomy" id="2952224"/>
    <lineage>
        <taxon>Bacteria</taxon>
        <taxon>Pseudomonadati</taxon>
        <taxon>Pseudomonadota</taxon>
        <taxon>Gammaproteobacteria</taxon>
        <taxon>Methylococcales</taxon>
        <taxon>Methylococcaceae</taxon>
        <taxon>Methylomonas</taxon>
    </lineage>
</organism>
<comment type="caution">
    <text evidence="2">The sequence shown here is derived from an EMBL/GenBank/DDBJ whole genome shotgun (WGS) entry which is preliminary data.</text>
</comment>
<dbReference type="RefSeq" id="WP_256611497.1">
    <property type="nucleotide sequence ID" value="NZ_JANIBM010000017.1"/>
</dbReference>
<reference evidence="2 3" key="1">
    <citation type="submission" date="2022-07" db="EMBL/GenBank/DDBJ databases">
        <title>Methylomonas rivi sp. nov., Methylomonas rosea sp. nov., Methylomonas aureus sp. nov. and Methylomonas subterranea sp. nov., four novel methanotrophs isolated from a freshwater creek and the deep terrestrial subsurface.</title>
        <authorList>
            <person name="Abin C."/>
            <person name="Sankaranarayanan K."/>
            <person name="Garner C."/>
            <person name="Sindelar R."/>
            <person name="Kotary K."/>
            <person name="Garner R."/>
            <person name="Barclay S."/>
            <person name="Lawson P."/>
            <person name="Krumholz L."/>
        </authorList>
    </citation>
    <scope>NUCLEOTIDE SEQUENCE [LARGE SCALE GENOMIC DNA]</scope>
    <source>
        <strain evidence="2 3">SURF-1</strain>
    </source>
</reference>
<dbReference type="PANTHER" id="PTHR30136">
    <property type="entry name" value="HELIX-TURN-HELIX TRANSCRIPTIONAL REGULATOR, ICLR FAMILY"/>
    <property type="match status" value="1"/>
</dbReference>
<dbReference type="InterPro" id="IPR036388">
    <property type="entry name" value="WH-like_DNA-bd_sf"/>
</dbReference>
<gene>
    <name evidence="2" type="ORF">NP603_13875</name>
</gene>
<accession>A0ABT1UIZ0</accession>
<dbReference type="PROSITE" id="PS51077">
    <property type="entry name" value="HTH_ICLR"/>
    <property type="match status" value="1"/>
</dbReference>
<protein>
    <submittedName>
        <fullName evidence="2">Helix-turn-helix domain-containing protein</fullName>
    </submittedName>
</protein>
<dbReference type="PANTHER" id="PTHR30136:SF35">
    <property type="entry name" value="HTH-TYPE TRANSCRIPTIONAL REGULATOR RV1719"/>
    <property type="match status" value="1"/>
</dbReference>
<evidence type="ECO:0000259" key="1">
    <source>
        <dbReference type="PROSITE" id="PS51077"/>
    </source>
</evidence>
<dbReference type="InterPro" id="IPR050707">
    <property type="entry name" value="HTH_MetabolicPath_Reg"/>
</dbReference>
<feature type="domain" description="HTH iclR-type" evidence="1">
    <location>
        <begin position="10"/>
        <end position="73"/>
    </location>
</feature>